<organism evidence="2 3">
    <name type="scientific">Handelsmanbacteria sp. (strain RIFCSPLOWO2_12_FULL_64_10)</name>
    <dbReference type="NCBI Taxonomy" id="1817868"/>
    <lineage>
        <taxon>Bacteria</taxon>
        <taxon>Candidatus Handelsmaniibacteriota</taxon>
    </lineage>
</organism>
<protein>
    <recommendedName>
        <fullName evidence="1">DUF5615 domain-containing protein</fullName>
    </recommendedName>
</protein>
<feature type="domain" description="DUF5615" evidence="1">
    <location>
        <begin position="5"/>
        <end position="82"/>
    </location>
</feature>
<accession>A0A1F6D4Q4</accession>
<dbReference type="InterPro" id="IPR041049">
    <property type="entry name" value="DUF5615"/>
</dbReference>
<comment type="caution">
    <text evidence="2">The sequence shown here is derived from an EMBL/GenBank/DDBJ whole genome shotgun (WGS) entry which is preliminary data.</text>
</comment>
<dbReference type="EMBL" id="MFKF01000032">
    <property type="protein sequence ID" value="OGG56423.1"/>
    <property type="molecule type" value="Genomic_DNA"/>
</dbReference>
<sequence>MSVELYMDEHVHRAITAGLRLRGVDVLTAQEDGRSNIPDDVLLDRATELQRVLFSQDEDLLAEASRRQRAGIPFSGVIYAHQRRVTIGACVHDLELIAKSANLEDFTHRVEYLPL</sequence>
<name>A0A1F6D4Q4_HANXR</name>
<dbReference type="AlphaFoldDB" id="A0A1F6D4Q4"/>
<proteinExistence type="predicted"/>
<dbReference type="Proteomes" id="UP000178606">
    <property type="component" value="Unassembled WGS sequence"/>
</dbReference>
<gene>
    <name evidence="2" type="ORF">A3F84_28360</name>
</gene>
<evidence type="ECO:0000313" key="2">
    <source>
        <dbReference type="EMBL" id="OGG56423.1"/>
    </source>
</evidence>
<evidence type="ECO:0000259" key="1">
    <source>
        <dbReference type="Pfam" id="PF18480"/>
    </source>
</evidence>
<reference evidence="2 3" key="1">
    <citation type="journal article" date="2016" name="Nat. Commun.">
        <title>Thousands of microbial genomes shed light on interconnected biogeochemical processes in an aquifer system.</title>
        <authorList>
            <person name="Anantharaman K."/>
            <person name="Brown C.T."/>
            <person name="Hug L.A."/>
            <person name="Sharon I."/>
            <person name="Castelle C.J."/>
            <person name="Probst A.J."/>
            <person name="Thomas B.C."/>
            <person name="Singh A."/>
            <person name="Wilkins M.J."/>
            <person name="Karaoz U."/>
            <person name="Brodie E.L."/>
            <person name="Williams K.H."/>
            <person name="Hubbard S.S."/>
            <person name="Banfield J.F."/>
        </authorList>
    </citation>
    <scope>NUCLEOTIDE SEQUENCE [LARGE SCALE GENOMIC DNA]</scope>
    <source>
        <strain evidence="3">RIFCSPLOWO2_12_FULL_64_10</strain>
    </source>
</reference>
<dbReference type="Pfam" id="PF18480">
    <property type="entry name" value="DUF5615"/>
    <property type="match status" value="1"/>
</dbReference>
<evidence type="ECO:0000313" key="3">
    <source>
        <dbReference type="Proteomes" id="UP000178606"/>
    </source>
</evidence>